<gene>
    <name evidence="3" type="ORF">JMJ35_010653</name>
</gene>
<feature type="compositionally biased region" description="Polar residues" evidence="1">
    <location>
        <begin position="164"/>
        <end position="179"/>
    </location>
</feature>
<accession>A0AA39UX01</accession>
<dbReference type="Proteomes" id="UP001166286">
    <property type="component" value="Unassembled WGS sequence"/>
</dbReference>
<sequence length="408" mass="44637">MILEAKHTDLLQADLQTINRLGDDAVFVDWYNSACGLGGTIEPKPIITTFSGTNEGPKYSVISITWKDVDKLVDAFMEMETDELQDSKCVEFLYKLNPLVEPLAWTKPGQTLIFSPYSNLHRIPLYALKINGEVIIKRNPIVYCSSLSALVNTYRVRMQMDPQHGSTQSTAHVPNTEDSNPTRRLDGTLEVSLFSQPPTLDGHAALKATATKFKAKAHIGESFTASSFTSTIQSLGLQLLYYHGHADFSATAPIDHCLIFSDRNLTLRDVFNLSSPLSHSAGFHVTLLGCGTGMSKTAPTENVIGLVPSLLYAGALSTVSTLWPFSDEDAAAYSESFYEGFLGGEGGGTGVGEQGAEEVPPSADDVVVNMAKLNQKAVLGIMRERPELYHWAPFVLNGYWMIRSPLHK</sequence>
<evidence type="ECO:0000313" key="4">
    <source>
        <dbReference type="Proteomes" id="UP001166286"/>
    </source>
</evidence>
<feature type="domain" description="CHAT" evidence="2">
    <location>
        <begin position="100"/>
        <end position="398"/>
    </location>
</feature>
<dbReference type="AlphaFoldDB" id="A0AA39UX01"/>
<keyword evidence="4" id="KW-1185">Reference proteome</keyword>
<dbReference type="EMBL" id="JAFEKC020000026">
    <property type="protein sequence ID" value="KAK0506953.1"/>
    <property type="molecule type" value="Genomic_DNA"/>
</dbReference>
<evidence type="ECO:0000259" key="2">
    <source>
        <dbReference type="Pfam" id="PF12770"/>
    </source>
</evidence>
<feature type="region of interest" description="Disordered" evidence="1">
    <location>
        <begin position="161"/>
        <end position="184"/>
    </location>
</feature>
<evidence type="ECO:0000256" key="1">
    <source>
        <dbReference type="SAM" id="MobiDB-lite"/>
    </source>
</evidence>
<reference evidence="3" key="1">
    <citation type="submission" date="2023-03" db="EMBL/GenBank/DDBJ databases">
        <title>Complete genome of Cladonia borealis.</title>
        <authorList>
            <person name="Park H."/>
        </authorList>
    </citation>
    <scope>NUCLEOTIDE SEQUENCE</scope>
    <source>
        <strain evidence="3">ANT050790</strain>
    </source>
</reference>
<proteinExistence type="predicted"/>
<dbReference type="Pfam" id="PF12770">
    <property type="entry name" value="CHAT"/>
    <property type="match status" value="1"/>
</dbReference>
<name>A0AA39UX01_9LECA</name>
<comment type="caution">
    <text evidence="3">The sequence shown here is derived from an EMBL/GenBank/DDBJ whole genome shotgun (WGS) entry which is preliminary data.</text>
</comment>
<dbReference type="InterPro" id="IPR024983">
    <property type="entry name" value="CHAT_dom"/>
</dbReference>
<organism evidence="3 4">
    <name type="scientific">Cladonia borealis</name>
    <dbReference type="NCBI Taxonomy" id="184061"/>
    <lineage>
        <taxon>Eukaryota</taxon>
        <taxon>Fungi</taxon>
        <taxon>Dikarya</taxon>
        <taxon>Ascomycota</taxon>
        <taxon>Pezizomycotina</taxon>
        <taxon>Lecanoromycetes</taxon>
        <taxon>OSLEUM clade</taxon>
        <taxon>Lecanoromycetidae</taxon>
        <taxon>Lecanorales</taxon>
        <taxon>Lecanorineae</taxon>
        <taxon>Cladoniaceae</taxon>
        <taxon>Cladonia</taxon>
    </lineage>
</organism>
<evidence type="ECO:0000313" key="3">
    <source>
        <dbReference type="EMBL" id="KAK0506953.1"/>
    </source>
</evidence>
<protein>
    <recommendedName>
        <fullName evidence="2">CHAT domain-containing protein</fullName>
    </recommendedName>
</protein>